<reference evidence="3 4" key="1">
    <citation type="journal article" date="2018" name="PLoS Genet.">
        <title>Population sequencing reveals clonal diversity and ancestral inbreeding in the grapevine cultivar Chardonnay.</title>
        <authorList>
            <person name="Roach M.J."/>
            <person name="Johnson D.L."/>
            <person name="Bohlmann J."/>
            <person name="van Vuuren H.J."/>
            <person name="Jones S.J."/>
            <person name="Pretorius I.S."/>
            <person name="Schmidt S.A."/>
            <person name="Borneman A.R."/>
        </authorList>
    </citation>
    <scope>NUCLEOTIDE SEQUENCE [LARGE SCALE GENOMIC DNA]</scope>
    <source>
        <strain evidence="4">cv. Chardonnay</strain>
        <tissue evidence="3">Leaf</tissue>
    </source>
</reference>
<feature type="region of interest" description="Disordered" evidence="1">
    <location>
        <begin position="261"/>
        <end position="291"/>
    </location>
</feature>
<comment type="caution">
    <text evidence="3">The sequence shown here is derived from an EMBL/GenBank/DDBJ whole genome shotgun (WGS) entry which is preliminary data.</text>
</comment>
<dbReference type="Proteomes" id="UP000288805">
    <property type="component" value="Unassembled WGS sequence"/>
</dbReference>
<feature type="domain" description="Heterogeneous nuclear ribonucleoprotein Q acidic" evidence="2">
    <location>
        <begin position="54"/>
        <end position="122"/>
    </location>
</feature>
<proteinExistence type="predicted"/>
<protein>
    <recommendedName>
        <fullName evidence="2">Heterogeneous nuclear ribonucleoprotein Q acidic domain-containing protein</fullName>
    </recommendedName>
</protein>
<dbReference type="CDD" id="cd21039">
    <property type="entry name" value="NURR"/>
    <property type="match status" value="1"/>
</dbReference>
<organism evidence="3 4">
    <name type="scientific">Vitis vinifera</name>
    <name type="common">Grape</name>
    <dbReference type="NCBI Taxonomy" id="29760"/>
    <lineage>
        <taxon>Eukaryota</taxon>
        <taxon>Viridiplantae</taxon>
        <taxon>Streptophyta</taxon>
        <taxon>Embryophyta</taxon>
        <taxon>Tracheophyta</taxon>
        <taxon>Spermatophyta</taxon>
        <taxon>Magnoliopsida</taxon>
        <taxon>eudicotyledons</taxon>
        <taxon>Gunneridae</taxon>
        <taxon>Pentapetalae</taxon>
        <taxon>rosids</taxon>
        <taxon>Vitales</taxon>
        <taxon>Vitaceae</taxon>
        <taxon>Viteae</taxon>
        <taxon>Vitis</taxon>
    </lineage>
</organism>
<gene>
    <name evidence="3" type="ORF">CK203_067425</name>
</gene>
<dbReference type="EMBL" id="QGNW01001336">
    <property type="protein sequence ID" value="RVW45197.1"/>
    <property type="molecule type" value="Genomic_DNA"/>
</dbReference>
<evidence type="ECO:0000259" key="2">
    <source>
        <dbReference type="Pfam" id="PF18360"/>
    </source>
</evidence>
<dbReference type="InterPro" id="IPR041337">
    <property type="entry name" value="hnRNP_Q_AcD"/>
</dbReference>
<evidence type="ECO:0000313" key="3">
    <source>
        <dbReference type="EMBL" id="RVW45197.1"/>
    </source>
</evidence>
<name>A0A438EBH5_VITVI</name>
<sequence>MEAHQCHFMEELISRHKPRVSKGFALCTASSYSNNNNSHEPVPDSDPYEAAVVSLPAAVKERLLRILRLGIATRFDIDIQCITSLHKLPELAAISVLDQFMLSGADKLDKGAYLAGLMSKHQVDRLGVNRIPQHQVDKLGVNRIPLHLPRVEDTAPGESVLPSLSGRVYRPAFDSLASRLGTTAARYDGYETSPALSRYSTHSYTDYPLSRQLGFDKLEETSPTPLYRAAVSSSSYGRAELDPRLIATSVAPPARPQMRFDPFTGEPYKFDPFTGEPIEPDGVRSQSGSRY</sequence>
<evidence type="ECO:0000256" key="1">
    <source>
        <dbReference type="SAM" id="MobiDB-lite"/>
    </source>
</evidence>
<evidence type="ECO:0000313" key="4">
    <source>
        <dbReference type="Proteomes" id="UP000288805"/>
    </source>
</evidence>
<dbReference type="Pfam" id="PF18360">
    <property type="entry name" value="hnRNP_Q_AcD"/>
    <property type="match status" value="1"/>
</dbReference>
<dbReference type="AlphaFoldDB" id="A0A438EBH5"/>
<accession>A0A438EBH5</accession>